<evidence type="ECO:0000259" key="1">
    <source>
        <dbReference type="Pfam" id="PF12867"/>
    </source>
</evidence>
<proteinExistence type="predicted"/>
<comment type="caution">
    <text evidence="2">The sequence shown here is derived from an EMBL/GenBank/DDBJ whole genome shotgun (WGS) entry which is preliminary data.</text>
</comment>
<dbReference type="Proteomes" id="UP001597540">
    <property type="component" value="Unassembled WGS sequence"/>
</dbReference>
<name>A0ABW5SN81_9BACL</name>
<feature type="domain" description="DinB-like" evidence="1">
    <location>
        <begin position="26"/>
        <end position="152"/>
    </location>
</feature>
<accession>A0ABW5SN81</accession>
<protein>
    <submittedName>
        <fullName evidence="2">DinB family protein</fullName>
    </submittedName>
</protein>
<dbReference type="SUPFAM" id="SSF109854">
    <property type="entry name" value="DinB/YfiT-like putative metalloenzymes"/>
    <property type="match status" value="1"/>
</dbReference>
<dbReference type="RefSeq" id="WP_379261064.1">
    <property type="nucleotide sequence ID" value="NZ_JBHUMJ010000002.1"/>
</dbReference>
<dbReference type="Gene3D" id="1.20.120.450">
    <property type="entry name" value="dinb family like domain"/>
    <property type="match status" value="1"/>
</dbReference>
<reference evidence="3" key="1">
    <citation type="journal article" date="2019" name="Int. J. Syst. Evol. Microbiol.">
        <title>The Global Catalogue of Microorganisms (GCM) 10K type strain sequencing project: providing services to taxonomists for standard genome sequencing and annotation.</title>
        <authorList>
            <consortium name="The Broad Institute Genomics Platform"/>
            <consortium name="The Broad Institute Genome Sequencing Center for Infectious Disease"/>
            <person name="Wu L."/>
            <person name="Ma J."/>
        </authorList>
    </citation>
    <scope>NUCLEOTIDE SEQUENCE [LARGE SCALE GENOMIC DNA]</scope>
    <source>
        <strain evidence="3">KCTC 33849</strain>
    </source>
</reference>
<dbReference type="EMBL" id="JBHUMJ010000002">
    <property type="protein sequence ID" value="MFD2700222.1"/>
    <property type="molecule type" value="Genomic_DNA"/>
</dbReference>
<evidence type="ECO:0000313" key="3">
    <source>
        <dbReference type="Proteomes" id="UP001597540"/>
    </source>
</evidence>
<organism evidence="2 3">
    <name type="scientific">Paenibacillus shunpengii</name>
    <dbReference type="NCBI Taxonomy" id="2054424"/>
    <lineage>
        <taxon>Bacteria</taxon>
        <taxon>Bacillati</taxon>
        <taxon>Bacillota</taxon>
        <taxon>Bacilli</taxon>
        <taxon>Bacillales</taxon>
        <taxon>Paenibacillaceae</taxon>
        <taxon>Paenibacillus</taxon>
    </lineage>
</organism>
<dbReference type="Pfam" id="PF12867">
    <property type="entry name" value="DinB_2"/>
    <property type="match status" value="1"/>
</dbReference>
<dbReference type="InterPro" id="IPR024775">
    <property type="entry name" value="DinB-like"/>
</dbReference>
<dbReference type="InterPro" id="IPR034660">
    <property type="entry name" value="DinB/YfiT-like"/>
</dbReference>
<evidence type="ECO:0000313" key="2">
    <source>
        <dbReference type="EMBL" id="MFD2700222.1"/>
    </source>
</evidence>
<gene>
    <name evidence="2" type="ORF">ACFSVM_07050</name>
</gene>
<sequence>MSSYGLKSLLLQVAQNENNEYWYVPLSKALSGLSAEMGAWKPGGSVNTIWQTLNHMNYYNQKILNKLTGNKEAKDGLTNIETFGSPGDPSDETAFAATCQKAENLYSLIRKELENMEKKGLSPEGMGTVDQTFLTEELPQWVQHDAYHIGQIVLIRKLRGDWKNNQ</sequence>
<keyword evidence="3" id="KW-1185">Reference proteome</keyword>